<name>A0A0V0QGW3_PSEPJ</name>
<dbReference type="InterPro" id="IPR001680">
    <property type="entry name" value="WD40_rpt"/>
</dbReference>
<comment type="caution">
    <text evidence="5">The sequence shown here is derived from an EMBL/GenBank/DDBJ whole genome shotgun (WGS) entry which is preliminary data.</text>
</comment>
<dbReference type="PROSITE" id="PS50082">
    <property type="entry name" value="WD_REPEATS_2"/>
    <property type="match status" value="2"/>
</dbReference>
<dbReference type="InterPro" id="IPR019775">
    <property type="entry name" value="WD40_repeat_CS"/>
</dbReference>
<organism evidence="5 6">
    <name type="scientific">Pseudocohnilembus persalinus</name>
    <name type="common">Ciliate</name>
    <dbReference type="NCBI Taxonomy" id="266149"/>
    <lineage>
        <taxon>Eukaryota</taxon>
        <taxon>Sar</taxon>
        <taxon>Alveolata</taxon>
        <taxon>Ciliophora</taxon>
        <taxon>Intramacronucleata</taxon>
        <taxon>Oligohymenophorea</taxon>
        <taxon>Scuticociliatia</taxon>
        <taxon>Philasterida</taxon>
        <taxon>Pseudocohnilembidae</taxon>
        <taxon>Pseudocohnilembus</taxon>
    </lineage>
</organism>
<dbReference type="Pfam" id="PF00805">
    <property type="entry name" value="Pentapeptide"/>
    <property type="match status" value="1"/>
</dbReference>
<feature type="repeat" description="WD" evidence="3">
    <location>
        <begin position="1182"/>
        <end position="1223"/>
    </location>
</feature>
<evidence type="ECO:0000256" key="3">
    <source>
        <dbReference type="PROSITE-ProRule" id="PRU00221"/>
    </source>
</evidence>
<reference evidence="5 6" key="1">
    <citation type="journal article" date="2015" name="Sci. Rep.">
        <title>Genome of the facultative scuticociliatosis pathogen Pseudocohnilembus persalinus provides insight into its virulence through horizontal gene transfer.</title>
        <authorList>
            <person name="Xiong J."/>
            <person name="Wang G."/>
            <person name="Cheng J."/>
            <person name="Tian M."/>
            <person name="Pan X."/>
            <person name="Warren A."/>
            <person name="Jiang C."/>
            <person name="Yuan D."/>
            <person name="Miao W."/>
        </authorList>
    </citation>
    <scope>NUCLEOTIDE SEQUENCE [LARGE SCALE GENOMIC DNA]</scope>
    <source>
        <strain evidence="5">36N120E</strain>
    </source>
</reference>
<dbReference type="PROSITE" id="PS50294">
    <property type="entry name" value="WD_REPEATS_REGION"/>
    <property type="match status" value="1"/>
</dbReference>
<dbReference type="SUPFAM" id="SSF141571">
    <property type="entry name" value="Pentapeptide repeat-like"/>
    <property type="match status" value="1"/>
</dbReference>
<dbReference type="InterPro" id="IPR015943">
    <property type="entry name" value="WD40/YVTN_repeat-like_dom_sf"/>
</dbReference>
<evidence type="ECO:0000313" key="5">
    <source>
        <dbReference type="EMBL" id="KRX01396.1"/>
    </source>
</evidence>
<dbReference type="Pfam" id="PF00400">
    <property type="entry name" value="WD40"/>
    <property type="match status" value="2"/>
</dbReference>
<dbReference type="EMBL" id="LDAU01000170">
    <property type="protein sequence ID" value="KRX01396.1"/>
    <property type="molecule type" value="Genomic_DNA"/>
</dbReference>
<dbReference type="SUPFAM" id="SSF50978">
    <property type="entry name" value="WD40 repeat-like"/>
    <property type="match status" value="1"/>
</dbReference>
<evidence type="ECO:0000256" key="1">
    <source>
        <dbReference type="ARBA" id="ARBA00022574"/>
    </source>
</evidence>
<feature type="coiled-coil region" evidence="4">
    <location>
        <begin position="695"/>
        <end position="766"/>
    </location>
</feature>
<evidence type="ECO:0000313" key="6">
    <source>
        <dbReference type="Proteomes" id="UP000054937"/>
    </source>
</evidence>
<dbReference type="InterPro" id="IPR001646">
    <property type="entry name" value="5peptide_repeat"/>
</dbReference>
<dbReference type="SMART" id="SM00320">
    <property type="entry name" value="WD40"/>
    <property type="match status" value="3"/>
</dbReference>
<dbReference type="InParanoid" id="A0A0V0QGW3"/>
<evidence type="ECO:0000256" key="2">
    <source>
        <dbReference type="ARBA" id="ARBA00022737"/>
    </source>
</evidence>
<feature type="repeat" description="WD" evidence="3">
    <location>
        <begin position="1139"/>
        <end position="1181"/>
    </location>
</feature>
<dbReference type="Gene3D" id="2.130.10.10">
    <property type="entry name" value="YVTN repeat-like/Quinoprotein amine dehydrogenase"/>
    <property type="match status" value="1"/>
</dbReference>
<keyword evidence="2" id="KW-0677">Repeat</keyword>
<keyword evidence="1 3" id="KW-0853">WD repeat</keyword>
<sequence>MSESIISKQSEQEDFLKFKINNLAKPKNNQKKLKPISQIKNTLSLFKKKDYQNEVLDKSIIDSNDYLEEQDDFQYNEGKKIFKKLPPLSRNHVKLKDNEIFIELRIHENQNFHNVLKSYKDEINKYFFNKYGKVFILGNPIYITEKQKQVILVNLKKTDNSEALETDLIDKIYETFKKGQQKLKNIEFKSIYRQDIKPEDLEVDNLSKNEIKNIENSQIVRKSQEAGVGKSSFLDKFLIPMQNQEELNQEQEYKKNTKIYRYLQEEIQKNQDKNKNTHFFLIKLLYFNSMDHIQDRVQLLYNSVQDPQKDKIVFLVDGYNEFPMEKFDVVDVFLLEQFPQNKVILTSRTKYLTQSQIPLLFTFDNNIKGSLLKIKCVFMQRFYDFQVEKFIDLHLRNVAEINDKQQLLTQIKIIVQKFQFSRQAKELSRIPLYLRIFLDSYQDVYNKINKKFKLNEELTEKQQEYDSQMFQYNMRIAQINEQLKKLELNLKGQYYIESEQSQFSKEASDTKLFNIIFPVSLEQKSDQQYESSLQTLEQTQKPFNLENVWEYQKSKLTSQKNSSQQNSKINQNNHVGRNIQVSKSLYINQSLNKEVQNLSKIDYQNDLDDFSEKDGISSNFSDPYSIQEHQLKQNALNKALKIASKQKIFQDGQKFPKLQKDITEYIGQDEKENQTNLKQSEKNQKNQFIDYSQIKEQKIKEYQEKEKQIDIKQQQLLGIINKKEQSITQRQDIQLIEKRLEIKEQIKKLELEKEEIKLKQVDLGQNLFEINQKNQHQKVNTEDIIQLRNKSFSRYYLYGKYIKKWIKQRIQIMGENQKQIILANIMKDNKQNKIFDEINIYLKNDYKLQQEGLSKNDDLLYKLCYGFNKKLITELFKDEKLTWTQEFIKNNFWKTNKDFLGNLKTQMKKIGDRIKGLFKQKNNEDTEQPENQLQNNNLNKDKSQTQQYYEEIQILINLSPFNEHIDGQADEIINEIISEIEQDILKIDSFLDIVRQKLILEKIQIQKDEKAKIEQRYQNKLMQKFQQKSEKNIQTPISSKTDLMKQEKILKIAKNNKDKLFALSTNAATIYNAVNFSFSGKDLRNFSMEAALLQQSFFMGSILQGADLDFAYFYDANLNYANLNDTKMNEIQLGRPQEYIGHKSPVLSTTIIQQQRLQMASGDQQGYIKIWDIQTGENKLQLNGHLGGVYALDSSKDGQFLVSGGADKIIKLWDLQTNTVVRQVKAHKFTVVSVRFSNDNMHIISGGMYLFISD</sequence>
<gene>
    <name evidence="5" type="ORF">PPERSA_01299</name>
</gene>
<accession>A0A0V0QGW3</accession>
<protein>
    <submittedName>
        <fullName evidence="5">WD40-repeat-containing domain</fullName>
    </submittedName>
</protein>
<dbReference type="AlphaFoldDB" id="A0A0V0QGW3"/>
<dbReference type="PROSITE" id="PS00678">
    <property type="entry name" value="WD_REPEATS_1"/>
    <property type="match status" value="1"/>
</dbReference>
<proteinExistence type="predicted"/>
<dbReference type="PANTHER" id="PTHR19848">
    <property type="entry name" value="WD40 REPEAT PROTEIN"/>
    <property type="match status" value="1"/>
</dbReference>
<dbReference type="InterPro" id="IPR036322">
    <property type="entry name" value="WD40_repeat_dom_sf"/>
</dbReference>
<dbReference type="Proteomes" id="UP000054937">
    <property type="component" value="Unassembled WGS sequence"/>
</dbReference>
<dbReference type="Gene3D" id="2.160.20.80">
    <property type="entry name" value="E3 ubiquitin-protein ligase SopA"/>
    <property type="match status" value="1"/>
</dbReference>
<keyword evidence="6" id="KW-1185">Reference proteome</keyword>
<keyword evidence="4" id="KW-0175">Coiled coil</keyword>
<dbReference type="OrthoDB" id="10251741at2759"/>
<dbReference type="PANTHER" id="PTHR19848:SF8">
    <property type="entry name" value="F-BOX AND WD REPEAT DOMAIN CONTAINING 7"/>
    <property type="match status" value="1"/>
</dbReference>
<evidence type="ECO:0000256" key="4">
    <source>
        <dbReference type="SAM" id="Coils"/>
    </source>
</evidence>